<accession>A0A9Q3L6J3</accession>
<dbReference type="EMBL" id="AVOT02148478">
    <property type="protein sequence ID" value="MBW0592480.1"/>
    <property type="molecule type" value="Genomic_DNA"/>
</dbReference>
<organism evidence="1 2">
    <name type="scientific">Austropuccinia psidii MF-1</name>
    <dbReference type="NCBI Taxonomy" id="1389203"/>
    <lineage>
        <taxon>Eukaryota</taxon>
        <taxon>Fungi</taxon>
        <taxon>Dikarya</taxon>
        <taxon>Basidiomycota</taxon>
        <taxon>Pucciniomycotina</taxon>
        <taxon>Pucciniomycetes</taxon>
        <taxon>Pucciniales</taxon>
        <taxon>Sphaerophragmiaceae</taxon>
        <taxon>Austropuccinia</taxon>
    </lineage>
</organism>
<dbReference type="Proteomes" id="UP000765509">
    <property type="component" value="Unassembled WGS sequence"/>
</dbReference>
<proteinExistence type="predicted"/>
<protein>
    <submittedName>
        <fullName evidence="1">Uncharacterized protein</fullName>
    </submittedName>
</protein>
<gene>
    <name evidence="1" type="ORF">O181_132195</name>
</gene>
<reference evidence="1" key="1">
    <citation type="submission" date="2021-03" db="EMBL/GenBank/DDBJ databases">
        <title>Draft genome sequence of rust myrtle Austropuccinia psidii MF-1, a brazilian biotype.</title>
        <authorList>
            <person name="Quecine M.C."/>
            <person name="Pachon D.M.R."/>
            <person name="Bonatelli M.L."/>
            <person name="Correr F.H."/>
            <person name="Franceschini L.M."/>
            <person name="Leite T.F."/>
            <person name="Margarido G.R.A."/>
            <person name="Almeida C.A."/>
            <person name="Ferrarezi J.A."/>
            <person name="Labate C.A."/>
        </authorList>
    </citation>
    <scope>NUCLEOTIDE SEQUENCE</scope>
    <source>
        <strain evidence="1">MF-1</strain>
    </source>
</reference>
<dbReference type="AlphaFoldDB" id="A0A9Q3L6J3"/>
<sequence length="221" mass="24421">MVAAIQPGAKLGPIGHVISFMANWPPWVFHSAHAITLSNGHILPSLAILANSHFPNPQAFIFDFGTWGVILFSRGLQAPLAIILGYRATPFINGVLGHLGPLWLLRSAFLGPKSDQKPHGHHFGRKSRRTQFWPWTNSSTMASGNHQRSPDQLSPPFPSTSGDFFLSSIPSVLKVAGIVHIWYYIPLCTIFAQQSNDDVLRTQFHLSKSRSQIPTPISKED</sequence>
<name>A0A9Q3L6J3_9BASI</name>
<evidence type="ECO:0000313" key="1">
    <source>
        <dbReference type="EMBL" id="MBW0592480.1"/>
    </source>
</evidence>
<comment type="caution">
    <text evidence="1">The sequence shown here is derived from an EMBL/GenBank/DDBJ whole genome shotgun (WGS) entry which is preliminary data.</text>
</comment>
<keyword evidence="2" id="KW-1185">Reference proteome</keyword>
<evidence type="ECO:0000313" key="2">
    <source>
        <dbReference type="Proteomes" id="UP000765509"/>
    </source>
</evidence>